<sequence>MRTSWVVPFLMVVALLGGCGGGAYDSGDGSGDGYGASPGETAAQDAERALRRYLMASDEGDCEAVKETVLVPEDLECGDVRDQEGQWTADGADLEEVPMTAEVVDDSATVTVQWPGGLEDTWDLQREGDTWHVLTADSGDGV</sequence>
<comment type="caution">
    <text evidence="1">The sequence shown here is derived from an EMBL/GenBank/DDBJ whole genome shotgun (WGS) entry which is preliminary data.</text>
</comment>
<accession>A0A8I0FSN9</accession>
<dbReference type="EMBL" id="JACWMT010000001">
    <property type="protein sequence ID" value="MBD1269280.1"/>
    <property type="molecule type" value="Genomic_DNA"/>
</dbReference>
<dbReference type="Proteomes" id="UP000587211">
    <property type="component" value="Unassembled WGS sequence"/>
</dbReference>
<evidence type="ECO:0000313" key="3">
    <source>
        <dbReference type="Proteomes" id="UP000587211"/>
    </source>
</evidence>
<dbReference type="AlphaFoldDB" id="A0A8I0FSN9"/>
<reference evidence="2 3" key="1">
    <citation type="submission" date="2020-07" db="EMBL/GenBank/DDBJ databases">
        <title>Sequencing the genomes of 1000 actinobacteria strains.</title>
        <authorList>
            <person name="Klenk H.-P."/>
        </authorList>
    </citation>
    <scope>NUCLEOTIDE SEQUENCE [LARGE SCALE GENOMIC DNA]</scope>
    <source>
        <strain evidence="2 3">DSM 19087</strain>
    </source>
</reference>
<evidence type="ECO:0000313" key="4">
    <source>
        <dbReference type="Proteomes" id="UP000659061"/>
    </source>
</evidence>
<dbReference type="Proteomes" id="UP000659061">
    <property type="component" value="Unassembled WGS sequence"/>
</dbReference>
<dbReference type="PROSITE" id="PS51257">
    <property type="entry name" value="PROKAR_LIPOPROTEIN"/>
    <property type="match status" value="1"/>
</dbReference>
<protein>
    <submittedName>
        <fullName evidence="1">Uncharacterized protein</fullName>
    </submittedName>
</protein>
<reference evidence="1" key="2">
    <citation type="submission" date="2020-09" db="EMBL/GenBank/DDBJ databases">
        <title>Novel species in genus Aeromicrobium.</title>
        <authorList>
            <person name="Zhang G."/>
        </authorList>
    </citation>
    <scope>NUCLEOTIDE SEQUENCE</scope>
    <source>
        <strain evidence="1">SSW1-57</strain>
    </source>
</reference>
<evidence type="ECO:0000313" key="1">
    <source>
        <dbReference type="EMBL" id="MBD1269280.1"/>
    </source>
</evidence>
<dbReference type="EMBL" id="JACBZN010000001">
    <property type="protein sequence ID" value="NYI36812.1"/>
    <property type="molecule type" value="Genomic_DNA"/>
</dbReference>
<gene>
    <name evidence="2" type="ORF">BJ975_000187</name>
    <name evidence="1" type="ORF">IDH50_03445</name>
</gene>
<keyword evidence="3" id="KW-1185">Reference proteome</keyword>
<organism evidence="1 4">
    <name type="scientific">Aeromicrobium tamlense</name>
    <dbReference type="NCBI Taxonomy" id="375541"/>
    <lineage>
        <taxon>Bacteria</taxon>
        <taxon>Bacillati</taxon>
        <taxon>Actinomycetota</taxon>
        <taxon>Actinomycetes</taxon>
        <taxon>Propionibacteriales</taxon>
        <taxon>Nocardioidaceae</taxon>
        <taxon>Aeromicrobium</taxon>
    </lineage>
</organism>
<proteinExistence type="predicted"/>
<dbReference type="RefSeq" id="WP_179422767.1">
    <property type="nucleotide sequence ID" value="NZ_BAAAMP010000002.1"/>
</dbReference>
<evidence type="ECO:0000313" key="2">
    <source>
        <dbReference type="EMBL" id="NYI36812.1"/>
    </source>
</evidence>
<name>A0A8I0FSN9_9ACTN</name>